<evidence type="ECO:0000313" key="11">
    <source>
        <dbReference type="Proteomes" id="UP000274391"/>
    </source>
</evidence>
<evidence type="ECO:0000256" key="7">
    <source>
        <dbReference type="SAM" id="MobiDB-lite"/>
    </source>
</evidence>
<comment type="similarity">
    <text evidence="2">Belongs to the DedA family.</text>
</comment>
<dbReference type="Proteomes" id="UP000274391">
    <property type="component" value="Unassembled WGS sequence"/>
</dbReference>
<evidence type="ECO:0000256" key="1">
    <source>
        <dbReference type="ARBA" id="ARBA00004651"/>
    </source>
</evidence>
<keyword evidence="3" id="KW-1003">Cell membrane</keyword>
<proteinExistence type="inferred from homology"/>
<dbReference type="InterPro" id="IPR032816">
    <property type="entry name" value="VTT_dom"/>
</dbReference>
<feature type="transmembrane region" description="Helical" evidence="8">
    <location>
        <begin position="166"/>
        <end position="185"/>
    </location>
</feature>
<evidence type="ECO:0000256" key="3">
    <source>
        <dbReference type="ARBA" id="ARBA00022475"/>
    </source>
</evidence>
<dbReference type="Pfam" id="PF09335">
    <property type="entry name" value="VTT_dom"/>
    <property type="match status" value="1"/>
</dbReference>
<dbReference type="AlphaFoldDB" id="A0A3P3VWZ4"/>
<evidence type="ECO:0000256" key="2">
    <source>
        <dbReference type="ARBA" id="ARBA00010792"/>
    </source>
</evidence>
<sequence length="230" mass="25513">MNWLGAPGIGLLVLAENLFPPIPSEVILPLGGFAAASPNAAFGWIEAVLWATAGSVIGAYLLYGLGAWLGHDRTVKLLSMLPLVDVDDIDRTIKWFNKYGYWTVLFGRMIPIFRSLISIPAGVERMSWWRFGLLTLIGSSVWNTIFVYGGFVLGENWTALESAAGWLQRIVIAVVVLVVVVYVVIKTRKWLRQRREGKDQTENRPHPEAAVDGNPFDTNDFVEPDGGNKQ</sequence>
<evidence type="ECO:0000256" key="5">
    <source>
        <dbReference type="ARBA" id="ARBA00022989"/>
    </source>
</evidence>
<dbReference type="InterPro" id="IPR051311">
    <property type="entry name" value="DedA_domain"/>
</dbReference>
<evidence type="ECO:0000259" key="9">
    <source>
        <dbReference type="Pfam" id="PF09335"/>
    </source>
</evidence>
<reference evidence="10 11" key="1">
    <citation type="submission" date="2018-11" db="EMBL/GenBank/DDBJ databases">
        <title>YIM 102482-1 draft genome.</title>
        <authorList>
            <person name="Li G."/>
            <person name="Jiang Y."/>
        </authorList>
    </citation>
    <scope>NUCLEOTIDE SEQUENCE [LARGE SCALE GENOMIC DNA]</scope>
    <source>
        <strain evidence="10 11">YIM 102482-1</strain>
    </source>
</reference>
<accession>A0A3P3VWZ4</accession>
<evidence type="ECO:0000256" key="6">
    <source>
        <dbReference type="ARBA" id="ARBA00023136"/>
    </source>
</evidence>
<dbReference type="GO" id="GO:0005886">
    <property type="term" value="C:plasma membrane"/>
    <property type="evidence" value="ECO:0007669"/>
    <property type="project" value="UniProtKB-SubCell"/>
</dbReference>
<feature type="compositionally biased region" description="Basic and acidic residues" evidence="7">
    <location>
        <begin position="195"/>
        <end position="209"/>
    </location>
</feature>
<feature type="transmembrane region" description="Helical" evidence="8">
    <location>
        <begin position="48"/>
        <end position="70"/>
    </location>
</feature>
<dbReference type="PANTHER" id="PTHR42709">
    <property type="entry name" value="ALKALINE PHOSPHATASE LIKE PROTEIN"/>
    <property type="match status" value="1"/>
</dbReference>
<evidence type="ECO:0000256" key="4">
    <source>
        <dbReference type="ARBA" id="ARBA00022692"/>
    </source>
</evidence>
<keyword evidence="5 8" id="KW-1133">Transmembrane helix</keyword>
<organism evidence="10 11">
    <name type="scientific">Gulosibacter macacae</name>
    <dbReference type="NCBI Taxonomy" id="2488791"/>
    <lineage>
        <taxon>Bacteria</taxon>
        <taxon>Bacillati</taxon>
        <taxon>Actinomycetota</taxon>
        <taxon>Actinomycetes</taxon>
        <taxon>Micrococcales</taxon>
        <taxon>Microbacteriaceae</taxon>
        <taxon>Gulosibacter</taxon>
    </lineage>
</organism>
<comment type="caution">
    <text evidence="10">The sequence shown here is derived from an EMBL/GenBank/DDBJ whole genome shotgun (WGS) entry which is preliminary data.</text>
</comment>
<evidence type="ECO:0000313" key="10">
    <source>
        <dbReference type="EMBL" id="RRJ87321.1"/>
    </source>
</evidence>
<evidence type="ECO:0000256" key="8">
    <source>
        <dbReference type="SAM" id="Phobius"/>
    </source>
</evidence>
<comment type="subcellular location">
    <subcellularLocation>
        <location evidence="1">Cell membrane</location>
        <topology evidence="1">Multi-pass membrane protein</topology>
    </subcellularLocation>
</comment>
<keyword evidence="11" id="KW-1185">Reference proteome</keyword>
<feature type="region of interest" description="Disordered" evidence="7">
    <location>
        <begin position="195"/>
        <end position="230"/>
    </location>
</feature>
<protein>
    <submittedName>
        <fullName evidence="10">DedA family protein</fullName>
    </submittedName>
</protein>
<feature type="domain" description="VTT" evidence="9">
    <location>
        <begin position="22"/>
        <end position="150"/>
    </location>
</feature>
<feature type="transmembrane region" description="Helical" evidence="8">
    <location>
        <begin position="131"/>
        <end position="154"/>
    </location>
</feature>
<dbReference type="EMBL" id="RQVS01000005">
    <property type="protein sequence ID" value="RRJ87321.1"/>
    <property type="molecule type" value="Genomic_DNA"/>
</dbReference>
<dbReference type="OrthoDB" id="9813426at2"/>
<dbReference type="PANTHER" id="PTHR42709:SF6">
    <property type="entry name" value="UNDECAPRENYL PHOSPHATE TRANSPORTER A"/>
    <property type="match status" value="1"/>
</dbReference>
<keyword evidence="4 8" id="KW-0812">Transmembrane</keyword>
<keyword evidence="6 8" id="KW-0472">Membrane</keyword>
<name>A0A3P3VWZ4_9MICO</name>
<gene>
    <name evidence="10" type="ORF">EG850_05055</name>
</gene>